<dbReference type="Pfam" id="PF23493">
    <property type="entry name" value="CysS_C"/>
    <property type="match status" value="1"/>
</dbReference>
<keyword evidence="4 13" id="KW-0963">Cytoplasm</keyword>
<keyword evidence="6 13" id="KW-0479">Metal-binding</keyword>
<evidence type="ECO:0000256" key="6">
    <source>
        <dbReference type="ARBA" id="ARBA00022723"/>
    </source>
</evidence>
<evidence type="ECO:0000256" key="2">
    <source>
        <dbReference type="ARBA" id="ARBA00005594"/>
    </source>
</evidence>
<dbReference type="GO" id="GO:0005737">
    <property type="term" value="C:cytoplasm"/>
    <property type="evidence" value="ECO:0007669"/>
    <property type="project" value="UniProtKB-SubCell"/>
</dbReference>
<keyword evidence="7 13" id="KW-0547">Nucleotide-binding</keyword>
<dbReference type="GO" id="GO:0004817">
    <property type="term" value="F:cysteine-tRNA ligase activity"/>
    <property type="evidence" value="ECO:0007669"/>
    <property type="project" value="UniProtKB-UniRule"/>
</dbReference>
<dbReference type="EMBL" id="JXYS01000084">
    <property type="protein sequence ID" value="KJF16393.1"/>
    <property type="molecule type" value="Genomic_DNA"/>
</dbReference>
<protein>
    <recommendedName>
        <fullName evidence="13">Cysteine--tRNA ligase</fullName>
        <ecNumber evidence="13">6.1.1.16</ecNumber>
    </recommendedName>
    <alternativeName>
        <fullName evidence="13">Cysteinyl-tRNA synthetase</fullName>
        <shortName evidence="13">CysRS</shortName>
    </alternativeName>
</protein>
<dbReference type="InterPro" id="IPR015273">
    <property type="entry name" value="Cys-tRNA-synt_Ia_DALR"/>
</dbReference>
<feature type="binding site" evidence="13">
    <location>
        <position position="28"/>
    </location>
    <ligand>
        <name>Zn(2+)</name>
        <dbReference type="ChEBI" id="CHEBI:29105"/>
    </ligand>
</feature>
<evidence type="ECO:0000256" key="3">
    <source>
        <dbReference type="ARBA" id="ARBA00011245"/>
    </source>
</evidence>
<dbReference type="Pfam" id="PF01406">
    <property type="entry name" value="tRNA-synt_1e"/>
    <property type="match status" value="1"/>
</dbReference>
<keyword evidence="11 13" id="KW-0030">Aminoacyl-tRNA synthetase</keyword>
<dbReference type="PRINTS" id="PR00983">
    <property type="entry name" value="TRNASYNTHCYS"/>
</dbReference>
<gene>
    <name evidence="15" type="primary">cysS2</name>
    <name evidence="13" type="synonym">cysS</name>
    <name evidence="15" type="ORF">AXFE_27370</name>
</gene>
<feature type="short sequence motif" description="'KMSKS' region" evidence="13">
    <location>
        <begin position="264"/>
        <end position="268"/>
    </location>
</feature>
<comment type="catalytic activity">
    <reaction evidence="12 13">
        <text>tRNA(Cys) + L-cysteine + ATP = L-cysteinyl-tRNA(Cys) + AMP + diphosphate</text>
        <dbReference type="Rhea" id="RHEA:17773"/>
        <dbReference type="Rhea" id="RHEA-COMP:9661"/>
        <dbReference type="Rhea" id="RHEA-COMP:9679"/>
        <dbReference type="ChEBI" id="CHEBI:30616"/>
        <dbReference type="ChEBI" id="CHEBI:33019"/>
        <dbReference type="ChEBI" id="CHEBI:35235"/>
        <dbReference type="ChEBI" id="CHEBI:78442"/>
        <dbReference type="ChEBI" id="CHEBI:78517"/>
        <dbReference type="ChEBI" id="CHEBI:456215"/>
        <dbReference type="EC" id="6.1.1.16"/>
    </reaction>
</comment>
<dbReference type="GO" id="GO:0006423">
    <property type="term" value="P:cysteinyl-tRNA aminoacylation"/>
    <property type="evidence" value="ECO:0007669"/>
    <property type="project" value="UniProtKB-UniRule"/>
</dbReference>
<evidence type="ECO:0000256" key="8">
    <source>
        <dbReference type="ARBA" id="ARBA00022833"/>
    </source>
</evidence>
<feature type="short sequence motif" description="'HIGH' region" evidence="13">
    <location>
        <begin position="30"/>
        <end position="40"/>
    </location>
</feature>
<dbReference type="InterPro" id="IPR056411">
    <property type="entry name" value="CysS_C"/>
</dbReference>
<keyword evidence="10 13" id="KW-0648">Protein biosynthesis</keyword>
<dbReference type="PATRIC" id="fig|1280514.3.peg.3589"/>
<dbReference type="EC" id="6.1.1.16" evidence="13"/>
<dbReference type="PANTHER" id="PTHR10890:SF3">
    <property type="entry name" value="CYSTEINE--TRNA LIGASE, CYTOPLASMIC"/>
    <property type="match status" value="1"/>
</dbReference>
<dbReference type="Proteomes" id="UP000032360">
    <property type="component" value="Unassembled WGS sequence"/>
</dbReference>
<dbReference type="InterPro" id="IPR009080">
    <property type="entry name" value="tRNAsynth_Ia_anticodon-bd"/>
</dbReference>
<feature type="binding site" evidence="13">
    <location>
        <position position="208"/>
    </location>
    <ligand>
        <name>Zn(2+)</name>
        <dbReference type="ChEBI" id="CHEBI:29105"/>
    </ligand>
</feature>
<evidence type="ECO:0000256" key="5">
    <source>
        <dbReference type="ARBA" id="ARBA00022598"/>
    </source>
</evidence>
<evidence type="ECO:0000256" key="11">
    <source>
        <dbReference type="ARBA" id="ARBA00023146"/>
    </source>
</evidence>
<dbReference type="GO" id="GO:0008270">
    <property type="term" value="F:zinc ion binding"/>
    <property type="evidence" value="ECO:0007669"/>
    <property type="project" value="UniProtKB-UniRule"/>
</dbReference>
<sequence>MIHLHNSATGQIEELRPAVDGIIKMYVCGPTVYDVPHLGHGRFVLVYDILRRYLEYQGHGVIHVSNITDVDDKILARADSENRQPSQVAGEYEKVWWKVLDDLNVLRPTHVPHATAYIQEMITFISELIEIGAAYIGGDGVYFEVSRIESYGLLAHQSLESMRSGARVEPNPNKRSPIDFALWKNTPNAEWAWESPFGRGRPGWHTECVVMAQDLLGSSFDIHGGGADLAFPHHENERAQALALGSSFADKWVHNGFIVVGDEKMSKSLSNFVTLPELIGEDDPRAFRLLVLQSHYRSPLEVNSTLIGDAARALERIDNALVRFDRHYDASISHVQADSEILESFGQAMDNDMDTPLAISILFQGITSMNVSFDNGDLTKAIAIAKAIEIVVRVFGLGVTRSELVLPDAVVELFLEREGARQRKDFAASDRLRDRLLELGYGIEDTKEGGQIRKL</sequence>
<dbReference type="Gene3D" id="3.40.50.620">
    <property type="entry name" value="HUPs"/>
    <property type="match status" value="1"/>
</dbReference>
<dbReference type="Pfam" id="PF09190">
    <property type="entry name" value="DALR_2"/>
    <property type="match status" value="1"/>
</dbReference>
<evidence type="ECO:0000256" key="10">
    <source>
        <dbReference type="ARBA" id="ARBA00022917"/>
    </source>
</evidence>
<dbReference type="Gene3D" id="1.20.120.1910">
    <property type="entry name" value="Cysteine-tRNA ligase, C-terminal anti-codon recognition domain"/>
    <property type="match status" value="1"/>
</dbReference>
<dbReference type="RefSeq" id="WP_082058748.1">
    <property type="nucleotide sequence ID" value="NZ_JXYS01000084.1"/>
</dbReference>
<keyword evidence="16" id="KW-1185">Reference proteome</keyword>
<dbReference type="InterPro" id="IPR024909">
    <property type="entry name" value="Cys-tRNA/MSH_ligase"/>
</dbReference>
<name>A0A0D8HEQ0_9ACTN</name>
<evidence type="ECO:0000256" key="13">
    <source>
        <dbReference type="HAMAP-Rule" id="MF_00041"/>
    </source>
</evidence>
<evidence type="ECO:0000313" key="16">
    <source>
        <dbReference type="Proteomes" id="UP000032360"/>
    </source>
</evidence>
<dbReference type="InterPro" id="IPR014729">
    <property type="entry name" value="Rossmann-like_a/b/a_fold"/>
</dbReference>
<evidence type="ECO:0000256" key="7">
    <source>
        <dbReference type="ARBA" id="ARBA00022741"/>
    </source>
</evidence>
<dbReference type="NCBIfam" id="TIGR00435">
    <property type="entry name" value="cysS"/>
    <property type="match status" value="1"/>
</dbReference>
<comment type="subunit">
    <text evidence="3 13">Monomer.</text>
</comment>
<proteinExistence type="inferred from homology"/>
<comment type="caution">
    <text evidence="15">The sequence shown here is derived from an EMBL/GenBank/DDBJ whole genome shotgun (WGS) entry which is preliminary data.</text>
</comment>
<comment type="subcellular location">
    <subcellularLocation>
        <location evidence="1 13">Cytoplasm</location>
    </subcellularLocation>
</comment>
<feature type="binding site" evidence="13">
    <location>
        <position position="233"/>
    </location>
    <ligand>
        <name>Zn(2+)</name>
        <dbReference type="ChEBI" id="CHEBI:29105"/>
    </ligand>
</feature>
<dbReference type="AlphaFoldDB" id="A0A0D8HEQ0"/>
<feature type="binding site" evidence="13">
    <location>
        <position position="267"/>
    </location>
    <ligand>
        <name>ATP</name>
        <dbReference type="ChEBI" id="CHEBI:30616"/>
    </ligand>
</feature>
<dbReference type="CDD" id="cd00672">
    <property type="entry name" value="CysRS_core"/>
    <property type="match status" value="1"/>
</dbReference>
<evidence type="ECO:0000313" key="15">
    <source>
        <dbReference type="EMBL" id="KJF16393.1"/>
    </source>
</evidence>
<accession>A0A0D8HEQ0</accession>
<evidence type="ECO:0000256" key="1">
    <source>
        <dbReference type="ARBA" id="ARBA00004496"/>
    </source>
</evidence>
<evidence type="ECO:0000259" key="14">
    <source>
        <dbReference type="SMART" id="SM00840"/>
    </source>
</evidence>
<keyword evidence="9 13" id="KW-0067">ATP-binding</keyword>
<feature type="domain" description="Cysteinyl-tRNA synthetase class Ia DALR" evidence="14">
    <location>
        <begin position="344"/>
        <end position="406"/>
    </location>
</feature>
<evidence type="ECO:0000256" key="12">
    <source>
        <dbReference type="ARBA" id="ARBA00047398"/>
    </source>
</evidence>
<comment type="similarity">
    <text evidence="2 13">Belongs to the class-I aminoacyl-tRNA synthetase family.</text>
</comment>
<keyword evidence="5 13" id="KW-0436">Ligase</keyword>
<dbReference type="InterPro" id="IPR015803">
    <property type="entry name" value="Cys-tRNA-ligase"/>
</dbReference>
<dbReference type="GO" id="GO:0005524">
    <property type="term" value="F:ATP binding"/>
    <property type="evidence" value="ECO:0007669"/>
    <property type="project" value="UniProtKB-UniRule"/>
</dbReference>
<keyword evidence="8 13" id="KW-0862">Zinc</keyword>
<dbReference type="PANTHER" id="PTHR10890">
    <property type="entry name" value="CYSTEINYL-TRNA SYNTHETASE"/>
    <property type="match status" value="1"/>
</dbReference>
<dbReference type="SUPFAM" id="SSF47323">
    <property type="entry name" value="Anticodon-binding domain of a subclass of class I aminoacyl-tRNA synthetases"/>
    <property type="match status" value="1"/>
</dbReference>
<dbReference type="InterPro" id="IPR032678">
    <property type="entry name" value="tRNA-synt_1_cat_dom"/>
</dbReference>
<evidence type="ECO:0000256" key="9">
    <source>
        <dbReference type="ARBA" id="ARBA00022840"/>
    </source>
</evidence>
<dbReference type="STRING" id="1280514.AXFE_27370"/>
<dbReference type="SMART" id="SM00840">
    <property type="entry name" value="DALR_2"/>
    <property type="match status" value="1"/>
</dbReference>
<feature type="binding site" evidence="13">
    <location>
        <position position="237"/>
    </location>
    <ligand>
        <name>Zn(2+)</name>
        <dbReference type="ChEBI" id="CHEBI:29105"/>
    </ligand>
</feature>
<dbReference type="OrthoDB" id="9815130at2"/>
<dbReference type="SUPFAM" id="SSF52374">
    <property type="entry name" value="Nucleotidylyl transferase"/>
    <property type="match status" value="1"/>
</dbReference>
<dbReference type="HAMAP" id="MF_00041">
    <property type="entry name" value="Cys_tRNA_synth"/>
    <property type="match status" value="1"/>
</dbReference>
<organism evidence="15 16">
    <name type="scientific">Acidithrix ferrooxidans</name>
    <dbReference type="NCBI Taxonomy" id="1280514"/>
    <lineage>
        <taxon>Bacteria</taxon>
        <taxon>Bacillati</taxon>
        <taxon>Actinomycetota</taxon>
        <taxon>Acidimicrobiia</taxon>
        <taxon>Acidimicrobiales</taxon>
        <taxon>Acidimicrobiaceae</taxon>
        <taxon>Acidithrix</taxon>
    </lineage>
</organism>
<evidence type="ECO:0000256" key="4">
    <source>
        <dbReference type="ARBA" id="ARBA00022490"/>
    </source>
</evidence>
<comment type="cofactor">
    <cofactor evidence="13">
        <name>Zn(2+)</name>
        <dbReference type="ChEBI" id="CHEBI:29105"/>
    </cofactor>
    <text evidence="13">Binds 1 zinc ion per subunit.</text>
</comment>
<reference evidence="15 16" key="1">
    <citation type="submission" date="2015-01" db="EMBL/GenBank/DDBJ databases">
        <title>Draft genome of the acidophilic iron oxidizer Acidithrix ferrooxidans strain Py-F3.</title>
        <authorList>
            <person name="Poehlein A."/>
            <person name="Eisen S."/>
            <person name="Schloemann M."/>
            <person name="Johnson B.D."/>
            <person name="Daniel R."/>
            <person name="Muehling M."/>
        </authorList>
    </citation>
    <scope>NUCLEOTIDE SEQUENCE [LARGE SCALE GENOMIC DNA]</scope>
    <source>
        <strain evidence="15 16">Py-F3</strain>
    </source>
</reference>